<dbReference type="AlphaFoldDB" id="A0A1E4SVJ4"/>
<gene>
    <name evidence="1" type="ORF">CANARDRAFT_29966</name>
</gene>
<protein>
    <submittedName>
        <fullName evidence="1">Uncharacterized protein</fullName>
    </submittedName>
</protein>
<evidence type="ECO:0000313" key="1">
    <source>
        <dbReference type="EMBL" id="ODV83529.1"/>
    </source>
</evidence>
<organism evidence="1 2">
    <name type="scientific">[Candida] arabinofermentans NRRL YB-2248</name>
    <dbReference type="NCBI Taxonomy" id="983967"/>
    <lineage>
        <taxon>Eukaryota</taxon>
        <taxon>Fungi</taxon>
        <taxon>Dikarya</taxon>
        <taxon>Ascomycota</taxon>
        <taxon>Saccharomycotina</taxon>
        <taxon>Pichiomycetes</taxon>
        <taxon>Pichiales</taxon>
        <taxon>Pichiaceae</taxon>
        <taxon>Ogataea</taxon>
        <taxon>Ogataea/Candida clade</taxon>
    </lineage>
</organism>
<dbReference type="EMBL" id="KV453863">
    <property type="protein sequence ID" value="ODV83529.1"/>
    <property type="molecule type" value="Genomic_DNA"/>
</dbReference>
<evidence type="ECO:0000313" key="2">
    <source>
        <dbReference type="Proteomes" id="UP000094801"/>
    </source>
</evidence>
<dbReference type="Proteomes" id="UP000094801">
    <property type="component" value="Unassembled WGS sequence"/>
</dbReference>
<proteinExistence type="predicted"/>
<accession>A0A1E4SVJ4</accession>
<reference evidence="2" key="1">
    <citation type="submission" date="2016-04" db="EMBL/GenBank/DDBJ databases">
        <title>Comparative genomics of biotechnologically important yeasts.</title>
        <authorList>
            <consortium name="DOE Joint Genome Institute"/>
            <person name="Riley R."/>
            <person name="Haridas S."/>
            <person name="Wolfe K.H."/>
            <person name="Lopes M.R."/>
            <person name="Hittinger C.T."/>
            <person name="Goker M."/>
            <person name="Salamov A."/>
            <person name="Wisecaver J."/>
            <person name="Long T.M."/>
            <person name="Aerts A.L."/>
            <person name="Barry K."/>
            <person name="Choi C."/>
            <person name="Clum A."/>
            <person name="Coughlan A.Y."/>
            <person name="Deshpande S."/>
            <person name="Douglass A.P."/>
            <person name="Hanson S.J."/>
            <person name="Klenk H.-P."/>
            <person name="Labutti K."/>
            <person name="Lapidus A."/>
            <person name="Lindquist E."/>
            <person name="Lipzen A."/>
            <person name="Meier-Kolthoff J.P."/>
            <person name="Ohm R.A."/>
            <person name="Otillar R.P."/>
            <person name="Pangilinan J."/>
            <person name="Peng Y."/>
            <person name="Rokas A."/>
            <person name="Rosa C.A."/>
            <person name="Scheuner C."/>
            <person name="Sibirny A.A."/>
            <person name="Slot J.C."/>
            <person name="Stielow J.B."/>
            <person name="Sun H."/>
            <person name="Kurtzman C.P."/>
            <person name="Blackwell M."/>
            <person name="Grigoriev I.V."/>
            <person name="Jeffries T.W."/>
        </authorList>
    </citation>
    <scope>NUCLEOTIDE SEQUENCE [LARGE SCALE GENOMIC DNA]</scope>
    <source>
        <strain evidence="2">NRRL YB-2248</strain>
    </source>
</reference>
<keyword evidence="2" id="KW-1185">Reference proteome</keyword>
<name>A0A1E4SVJ4_9ASCO</name>
<sequence length="76" mass="8629">MLCCCAAVLLSCAVLCIFFASQILPIFREKDLRLHFRSYLTVIKRVRQDSGNACFQDNGSKLHQVELQLTQLSQPV</sequence>